<keyword evidence="2" id="KW-0805">Transcription regulation</keyword>
<dbReference type="SMART" id="SM00066">
    <property type="entry name" value="GAL4"/>
    <property type="match status" value="1"/>
</dbReference>
<keyword evidence="4" id="KW-0804">Transcription</keyword>
<evidence type="ECO:0000256" key="5">
    <source>
        <dbReference type="ARBA" id="ARBA00023242"/>
    </source>
</evidence>
<keyword evidence="5" id="KW-0539">Nucleus</keyword>
<dbReference type="InterPro" id="IPR036864">
    <property type="entry name" value="Zn2-C6_fun-type_DNA-bd_sf"/>
</dbReference>
<feature type="compositionally biased region" description="Low complexity" evidence="6">
    <location>
        <begin position="175"/>
        <end position="184"/>
    </location>
</feature>
<dbReference type="SMART" id="SM00906">
    <property type="entry name" value="Fungal_trans"/>
    <property type="match status" value="1"/>
</dbReference>
<keyword evidence="9" id="KW-1185">Reference proteome</keyword>
<dbReference type="Gene3D" id="4.10.240.10">
    <property type="entry name" value="Zn(2)-C6 fungal-type DNA-binding domain"/>
    <property type="match status" value="1"/>
</dbReference>
<dbReference type="EMBL" id="ML735695">
    <property type="protein sequence ID" value="KAE8422368.1"/>
    <property type="molecule type" value="Genomic_DNA"/>
</dbReference>
<gene>
    <name evidence="8" type="ORF">BDV36DRAFT_311478</name>
</gene>
<feature type="compositionally biased region" description="Low complexity" evidence="6">
    <location>
        <begin position="108"/>
        <end position="121"/>
    </location>
</feature>
<evidence type="ECO:0000256" key="4">
    <source>
        <dbReference type="ARBA" id="ARBA00023163"/>
    </source>
</evidence>
<dbReference type="CDD" id="cd00067">
    <property type="entry name" value="GAL4"/>
    <property type="match status" value="1"/>
</dbReference>
<protein>
    <recommendedName>
        <fullName evidence="7">Zn(2)-C6 fungal-type domain-containing protein</fullName>
    </recommendedName>
</protein>
<dbReference type="InterPro" id="IPR001138">
    <property type="entry name" value="Zn2Cys6_DnaBD"/>
</dbReference>
<dbReference type="Proteomes" id="UP000325395">
    <property type="component" value="Unassembled WGS sequence"/>
</dbReference>
<dbReference type="PANTHER" id="PTHR47424">
    <property type="entry name" value="REGULATORY PROTEIN GAL4"/>
    <property type="match status" value="1"/>
</dbReference>
<organism evidence="8 9">
    <name type="scientific">Aspergillus pseudocaelatus</name>
    <dbReference type="NCBI Taxonomy" id="1825620"/>
    <lineage>
        <taxon>Eukaryota</taxon>
        <taxon>Fungi</taxon>
        <taxon>Dikarya</taxon>
        <taxon>Ascomycota</taxon>
        <taxon>Pezizomycotina</taxon>
        <taxon>Eurotiomycetes</taxon>
        <taxon>Eurotiomycetidae</taxon>
        <taxon>Eurotiales</taxon>
        <taxon>Aspergillaceae</taxon>
        <taxon>Aspergillus</taxon>
        <taxon>Aspergillus subgen. Circumdati</taxon>
    </lineage>
</organism>
<feature type="domain" description="Zn(2)-C6 fungal-type" evidence="7">
    <location>
        <begin position="27"/>
        <end position="56"/>
    </location>
</feature>
<dbReference type="InterPro" id="IPR007219">
    <property type="entry name" value="XnlR_reg_dom"/>
</dbReference>
<dbReference type="PROSITE" id="PS00463">
    <property type="entry name" value="ZN2_CY6_FUNGAL_1"/>
    <property type="match status" value="1"/>
</dbReference>
<sequence length="702" mass="77682">MQSESPTHSNVTSEPPRKKRAKYTQVACNECKRRKLKCSGEPTCSRCTRDGVPCIYTPSAYALTNASSSVEEPHDEGVSARFQSVDRQIESLQREMRAMAARLRDLESSSPGNSNANNPTPRRASVVSSQAPNTGLQRIMNRPMSPYHVGPTSAEFGLTARRKPSDDDDEFESTAAPSPVAAPDADIATDDLLGNLGMTEALRLVTVYENAVGLMYPCVDLDSVRAYVVDFFRDDSRQILSAEEQDWFFARDVEVLKIILAIALVTESHGRSGRAAVLAESVEDRFATRVNIPEVDMKELLILTLLETWYRTGGVFPGELQWTWASRLFWCIYVLDRKWSFGTGLPFAIQDTDMDTNLPEPGTATPYLTCMISYARLSGKIWGLVVGWGSRSRAATSDYCSYLDFQVQQWIQSIPEELRFDPSRQPSPDSVQNDNMMMLQVLLALQANQLRILVYRQNLLSSESIETNVSGASIAVETAKSTIHMLDYFTRVSDIYFQRPEPFNYFLISALAALFLAVFHAPGRFSNVCRAEFYAAVDMVRKSSTRARTSRRLQKIIRSLKLIKLNVGKSPYKHGQPPESLGKVLSRFSHGQHDSNQSTLLQSPLPPSHQYQPSGIPTPQPSTSLLSVSSPPATAPVNFGNNDDSCDDLTSFFEMAGGLYFDPKTVPPEEAPASEGASAGVEGVDAFHAENEALTRVMAGLL</sequence>
<feature type="compositionally biased region" description="Polar residues" evidence="6">
    <location>
        <begin position="126"/>
        <end position="136"/>
    </location>
</feature>
<dbReference type="Pfam" id="PF04082">
    <property type="entry name" value="Fungal_trans"/>
    <property type="match status" value="1"/>
</dbReference>
<keyword evidence="1" id="KW-0479">Metal-binding</keyword>
<dbReference type="SUPFAM" id="SSF57701">
    <property type="entry name" value="Zn2/Cys6 DNA-binding domain"/>
    <property type="match status" value="1"/>
</dbReference>
<feature type="region of interest" description="Disordered" evidence="6">
    <location>
        <begin position="589"/>
        <end position="641"/>
    </location>
</feature>
<keyword evidence="3" id="KW-0238">DNA-binding</keyword>
<dbReference type="CDD" id="cd12148">
    <property type="entry name" value="fungal_TF_MHR"/>
    <property type="match status" value="1"/>
</dbReference>
<evidence type="ECO:0000313" key="9">
    <source>
        <dbReference type="Proteomes" id="UP000325395"/>
    </source>
</evidence>
<evidence type="ECO:0000256" key="6">
    <source>
        <dbReference type="SAM" id="MobiDB-lite"/>
    </source>
</evidence>
<dbReference type="Pfam" id="PF00172">
    <property type="entry name" value="Zn_clus"/>
    <property type="match status" value="1"/>
</dbReference>
<dbReference type="InterPro" id="IPR051127">
    <property type="entry name" value="Fungal_SecMet_Regulators"/>
</dbReference>
<evidence type="ECO:0000256" key="1">
    <source>
        <dbReference type="ARBA" id="ARBA00022723"/>
    </source>
</evidence>
<accession>A0ABQ6WZ60</accession>
<evidence type="ECO:0000259" key="7">
    <source>
        <dbReference type="PROSITE" id="PS50048"/>
    </source>
</evidence>
<proteinExistence type="predicted"/>
<name>A0ABQ6WZ60_9EURO</name>
<evidence type="ECO:0000256" key="3">
    <source>
        <dbReference type="ARBA" id="ARBA00023125"/>
    </source>
</evidence>
<feature type="compositionally biased region" description="Low complexity" evidence="6">
    <location>
        <begin position="621"/>
        <end position="637"/>
    </location>
</feature>
<feature type="region of interest" description="Disordered" evidence="6">
    <location>
        <begin position="1"/>
        <end position="22"/>
    </location>
</feature>
<dbReference type="PROSITE" id="PS50048">
    <property type="entry name" value="ZN2_CY6_FUNGAL_2"/>
    <property type="match status" value="1"/>
</dbReference>
<evidence type="ECO:0000256" key="2">
    <source>
        <dbReference type="ARBA" id="ARBA00023015"/>
    </source>
</evidence>
<dbReference type="PANTHER" id="PTHR47424:SF5">
    <property type="entry name" value="ZN(II)2CYS6 TRANSCRIPTION FACTOR (EUROFUNG)"/>
    <property type="match status" value="1"/>
</dbReference>
<feature type="region of interest" description="Disordered" evidence="6">
    <location>
        <begin position="104"/>
        <end position="184"/>
    </location>
</feature>
<evidence type="ECO:0000313" key="8">
    <source>
        <dbReference type="EMBL" id="KAE8422368.1"/>
    </source>
</evidence>
<reference evidence="8 9" key="1">
    <citation type="submission" date="2019-04" db="EMBL/GenBank/DDBJ databases">
        <authorList>
            <consortium name="DOE Joint Genome Institute"/>
            <person name="Mondo S."/>
            <person name="Kjaerbolling I."/>
            <person name="Vesth T."/>
            <person name="Frisvad J.C."/>
            <person name="Nybo J.L."/>
            <person name="Theobald S."/>
            <person name="Kildgaard S."/>
            <person name="Isbrandt T."/>
            <person name="Kuo A."/>
            <person name="Sato A."/>
            <person name="Lyhne E.K."/>
            <person name="Kogle M.E."/>
            <person name="Wiebenga A."/>
            <person name="Kun R.S."/>
            <person name="Lubbers R.J."/>
            <person name="Makela M.R."/>
            <person name="Barry K."/>
            <person name="Chovatia M."/>
            <person name="Clum A."/>
            <person name="Daum C."/>
            <person name="Haridas S."/>
            <person name="He G."/>
            <person name="LaButti K."/>
            <person name="Lipzen A."/>
            <person name="Riley R."/>
            <person name="Salamov A."/>
            <person name="Simmons B.A."/>
            <person name="Magnuson J.K."/>
            <person name="Henrissat B."/>
            <person name="Mortensen U.H."/>
            <person name="Larsen T.O."/>
            <person name="Devries R.P."/>
            <person name="Grigoriev I.V."/>
            <person name="Machida M."/>
            <person name="Baker S.E."/>
            <person name="Andersen M.R."/>
            <person name="Cantor M.N."/>
            <person name="Hua S.X."/>
        </authorList>
    </citation>
    <scope>NUCLEOTIDE SEQUENCE [LARGE SCALE GENOMIC DNA]</scope>
    <source>
        <strain evidence="8 9">CBS 117616</strain>
    </source>
</reference>
<feature type="compositionally biased region" description="Polar residues" evidence="6">
    <location>
        <begin position="1"/>
        <end position="13"/>
    </location>
</feature>